<proteinExistence type="predicted"/>
<keyword evidence="6" id="KW-0067">ATP-binding</keyword>
<evidence type="ECO:0000259" key="8">
    <source>
        <dbReference type="Pfam" id="PF01288"/>
    </source>
</evidence>
<dbReference type="GO" id="GO:0016301">
    <property type="term" value="F:kinase activity"/>
    <property type="evidence" value="ECO:0007669"/>
    <property type="project" value="UniProtKB-KW"/>
</dbReference>
<organism evidence="9 10">
    <name type="scientific">Pseudoalteromonas rubra</name>
    <dbReference type="NCBI Taxonomy" id="43658"/>
    <lineage>
        <taxon>Bacteria</taxon>
        <taxon>Pseudomonadati</taxon>
        <taxon>Pseudomonadota</taxon>
        <taxon>Gammaproteobacteria</taxon>
        <taxon>Alteromonadales</taxon>
        <taxon>Pseudoalteromonadaceae</taxon>
        <taxon>Pseudoalteromonas</taxon>
    </lineage>
</organism>
<dbReference type="OrthoDB" id="9790168at2"/>
<dbReference type="InterPro" id="IPR000550">
    <property type="entry name" value="Hppk"/>
</dbReference>
<gene>
    <name evidence="9" type="ORF">TW77_00485</name>
</gene>
<dbReference type="GO" id="GO:0003848">
    <property type="term" value="F:2-amino-4-hydroxy-6-hydroxymethyldihydropteridine diphosphokinase activity"/>
    <property type="evidence" value="ECO:0007669"/>
    <property type="project" value="UniProtKB-EC"/>
</dbReference>
<dbReference type="GO" id="GO:0046654">
    <property type="term" value="P:tetrahydrofolate biosynthetic process"/>
    <property type="evidence" value="ECO:0007669"/>
    <property type="project" value="UniProtKB-UniPathway"/>
</dbReference>
<dbReference type="GO" id="GO:0046656">
    <property type="term" value="P:folic acid biosynthetic process"/>
    <property type="evidence" value="ECO:0007669"/>
    <property type="project" value="UniProtKB-KW"/>
</dbReference>
<dbReference type="UniPathway" id="UPA00077">
    <property type="reaction ID" value="UER00155"/>
</dbReference>
<comment type="caution">
    <text evidence="9">The sequence shown here is derived from an EMBL/GenBank/DDBJ whole genome shotgun (WGS) entry which is preliminary data.</text>
</comment>
<keyword evidence="4" id="KW-0547">Nucleotide-binding</keyword>
<protein>
    <recommendedName>
        <fullName evidence="2">2-amino-4-hydroxy-6-hydroxymethyldihydropteridine diphosphokinase</fullName>
        <ecNumber evidence="2">2.7.6.3</ecNumber>
    </recommendedName>
</protein>
<dbReference type="EMBL" id="JXYA01000001">
    <property type="protein sequence ID" value="KJZ13409.1"/>
    <property type="molecule type" value="Genomic_DNA"/>
</dbReference>
<dbReference type="NCBIfam" id="TIGR01498">
    <property type="entry name" value="folK"/>
    <property type="match status" value="1"/>
</dbReference>
<comment type="pathway">
    <text evidence="1">Cofactor biosynthesis; tetrahydrofolate biosynthesis; 2-amino-4-hydroxy-6-hydroxymethyl-7,8-dihydropteridine diphosphate from 7,8-dihydroneopterin triphosphate: step 4/4.</text>
</comment>
<name>A0A0F4R1E5_9GAMM</name>
<reference evidence="9 10" key="1">
    <citation type="journal article" date="2015" name="BMC Genomics">
        <title>Genome mining reveals unlocked bioactive potential of marine Gram-negative bacteria.</title>
        <authorList>
            <person name="Machado H."/>
            <person name="Sonnenschein E.C."/>
            <person name="Melchiorsen J."/>
            <person name="Gram L."/>
        </authorList>
    </citation>
    <scope>NUCLEOTIDE SEQUENCE [LARGE SCALE GENOMIC DNA]</scope>
    <source>
        <strain evidence="9 10">S2471</strain>
    </source>
</reference>
<dbReference type="PANTHER" id="PTHR43071">
    <property type="entry name" value="2-AMINO-4-HYDROXY-6-HYDROXYMETHYLDIHYDROPTERIDINE PYROPHOSPHOKINASE"/>
    <property type="match status" value="1"/>
</dbReference>
<dbReference type="GO" id="GO:0005524">
    <property type="term" value="F:ATP binding"/>
    <property type="evidence" value="ECO:0007669"/>
    <property type="project" value="UniProtKB-KW"/>
</dbReference>
<evidence type="ECO:0000256" key="1">
    <source>
        <dbReference type="ARBA" id="ARBA00005051"/>
    </source>
</evidence>
<dbReference type="Proteomes" id="UP000033452">
    <property type="component" value="Unassembled WGS sequence"/>
</dbReference>
<dbReference type="Gene3D" id="3.30.70.560">
    <property type="entry name" value="7,8-Dihydro-6-hydroxymethylpterin-pyrophosphokinase HPPK"/>
    <property type="match status" value="1"/>
</dbReference>
<dbReference type="Pfam" id="PF01288">
    <property type="entry name" value="HPPK"/>
    <property type="match status" value="1"/>
</dbReference>
<dbReference type="CDD" id="cd00483">
    <property type="entry name" value="HPPK"/>
    <property type="match status" value="1"/>
</dbReference>
<accession>A0A0F4R1E5</accession>
<evidence type="ECO:0000256" key="6">
    <source>
        <dbReference type="ARBA" id="ARBA00022840"/>
    </source>
</evidence>
<feature type="domain" description="7,8-dihydro-6-hydroxymethylpterin-pyrophosphokinase" evidence="8">
    <location>
        <begin position="5"/>
        <end position="129"/>
    </location>
</feature>
<dbReference type="RefSeq" id="WP_046003000.1">
    <property type="nucleotide sequence ID" value="NZ_JXYA01000001.1"/>
</dbReference>
<evidence type="ECO:0000313" key="10">
    <source>
        <dbReference type="Proteomes" id="UP000033452"/>
    </source>
</evidence>
<dbReference type="InterPro" id="IPR035907">
    <property type="entry name" value="Hppk_sf"/>
</dbReference>
<keyword evidence="7" id="KW-0289">Folate biosynthesis</keyword>
<dbReference type="EC" id="2.7.6.3" evidence="2"/>
<dbReference type="PANTHER" id="PTHR43071:SF2">
    <property type="entry name" value="2-AMINO-4-HYDROXY-6-HYDROXYMETHYLDIHYDROPTERIDINE PYROPHOSPHOKINASE"/>
    <property type="match status" value="1"/>
</dbReference>
<dbReference type="PATRIC" id="fig|43658.5.peg.99"/>
<keyword evidence="10" id="KW-1185">Reference proteome</keyword>
<dbReference type="AlphaFoldDB" id="A0A0F4R1E5"/>
<evidence type="ECO:0000313" key="9">
    <source>
        <dbReference type="EMBL" id="KJZ13409.1"/>
    </source>
</evidence>
<keyword evidence="5 9" id="KW-0418">Kinase</keyword>
<evidence type="ECO:0000256" key="4">
    <source>
        <dbReference type="ARBA" id="ARBA00022741"/>
    </source>
</evidence>
<keyword evidence="3" id="KW-0808">Transferase</keyword>
<evidence type="ECO:0000256" key="2">
    <source>
        <dbReference type="ARBA" id="ARBA00013253"/>
    </source>
</evidence>
<sequence>MAHVFISIGSNVDRDRHFRQGLAALISHFPDYVHSDVYESEPVGFSGRNFYNSVFATHTDMALSDLCVLLKQIERDNGRTPQDKKFSPRTLDLDILFYDDMICDTPAQLPRDEITKNAFVLRPLAEIAPEFIHPVQGCSIEDIWQAYDNHTQKLWKVEFSLP</sequence>
<evidence type="ECO:0000256" key="3">
    <source>
        <dbReference type="ARBA" id="ARBA00022679"/>
    </source>
</evidence>
<dbReference type="SUPFAM" id="SSF55083">
    <property type="entry name" value="6-hydroxymethyl-7,8-dihydropterin pyrophosphokinase, HPPK"/>
    <property type="match status" value="1"/>
</dbReference>
<evidence type="ECO:0000256" key="5">
    <source>
        <dbReference type="ARBA" id="ARBA00022777"/>
    </source>
</evidence>
<evidence type="ECO:0000256" key="7">
    <source>
        <dbReference type="ARBA" id="ARBA00022909"/>
    </source>
</evidence>